<dbReference type="InterPro" id="IPR002586">
    <property type="entry name" value="CobQ/CobB/MinD/ParA_Nub-bd_dom"/>
</dbReference>
<evidence type="ECO:0000313" key="4">
    <source>
        <dbReference type="Proteomes" id="UP000708347"/>
    </source>
</evidence>
<feature type="region of interest" description="Disordered" evidence="1">
    <location>
        <begin position="1"/>
        <end position="39"/>
    </location>
</feature>
<dbReference type="PANTHER" id="PTHR43384:SF14">
    <property type="entry name" value="ESX-1 SECRETION-ASSOCIATED PROTEIN ESPI"/>
    <property type="match status" value="1"/>
</dbReference>
<evidence type="ECO:0000256" key="1">
    <source>
        <dbReference type="SAM" id="MobiDB-lite"/>
    </source>
</evidence>
<reference evidence="3 4" key="1">
    <citation type="submission" date="2019-05" db="EMBL/GenBank/DDBJ databases">
        <title>Mycolicibacterium sphagni ENV482 genome assembly.</title>
        <authorList>
            <person name="Chen W."/>
            <person name="Faulkner N.W."/>
            <person name="Hyman M.R."/>
        </authorList>
    </citation>
    <scope>NUCLEOTIDE SEQUENCE [LARGE SCALE GENOMIC DNA]</scope>
    <source>
        <strain evidence="3 4">ENV482</strain>
    </source>
</reference>
<dbReference type="InterPro" id="IPR027417">
    <property type="entry name" value="P-loop_NTPase"/>
</dbReference>
<dbReference type="SUPFAM" id="SSF52540">
    <property type="entry name" value="P-loop containing nucleoside triphosphate hydrolases"/>
    <property type="match status" value="1"/>
</dbReference>
<dbReference type="Gene3D" id="3.40.50.300">
    <property type="entry name" value="P-loop containing nucleotide triphosphate hydrolases"/>
    <property type="match status" value="1"/>
</dbReference>
<dbReference type="Proteomes" id="UP000708347">
    <property type="component" value="Unassembled WGS sequence"/>
</dbReference>
<gene>
    <name evidence="3" type="ORF">FEG63_23635</name>
</gene>
<evidence type="ECO:0000259" key="2">
    <source>
        <dbReference type="Pfam" id="PF01656"/>
    </source>
</evidence>
<comment type="caution">
    <text evidence="3">The sequence shown here is derived from an EMBL/GenBank/DDBJ whole genome shotgun (WGS) entry which is preliminary data.</text>
</comment>
<sequence>MPPPGWPVREAGFSAGGQGGSPSGPRPPEWDWPQGAGFGGTELRSEQISASELVAPRKIPSSRGWRKWLYVGSFKLINTGESPDEQLVRNLNATVAGHLRGTYSIVVLGGKGGVGKTTTTAAIGSTFASLRKDKVIAIDANPDRASNLADRIDPRVTNSYKDVLSDRNLHGYSDIRSHVGMNEAAGLDVLGNRYQADREPLTAKIYADTHTVLERFYSVLISDSGTDVDHPVIPGLMSRADALIMVASTAPDGAKGAAELMDWAYEAGYHRLLQRTVVVINDVRGQKGSAHRKLVDSLVEKFSRWVSPQRVFVVPFDPHIASAGVIDINELRPQTRRRYLEITARLASGFNSSEDGQ</sequence>
<feature type="domain" description="CobQ/CobB/MinD/ParA nucleotide binding" evidence="2">
    <location>
        <begin position="105"/>
        <end position="323"/>
    </location>
</feature>
<dbReference type="Pfam" id="PF01656">
    <property type="entry name" value="CbiA"/>
    <property type="match status" value="1"/>
</dbReference>
<organism evidence="3 4">
    <name type="scientific">Mycolicibacterium sphagni</name>
    <dbReference type="NCBI Taxonomy" id="1786"/>
    <lineage>
        <taxon>Bacteria</taxon>
        <taxon>Bacillati</taxon>
        <taxon>Actinomycetota</taxon>
        <taxon>Actinomycetes</taxon>
        <taxon>Mycobacteriales</taxon>
        <taxon>Mycobacteriaceae</taxon>
        <taxon>Mycolicibacterium</taxon>
    </lineage>
</organism>
<name>A0ABX2K385_9MYCO</name>
<keyword evidence="4" id="KW-1185">Reference proteome</keyword>
<evidence type="ECO:0000313" key="3">
    <source>
        <dbReference type="EMBL" id="NTY62534.1"/>
    </source>
</evidence>
<protein>
    <submittedName>
        <fullName evidence="3">ATPase</fullName>
    </submittedName>
</protein>
<dbReference type="PANTHER" id="PTHR43384">
    <property type="entry name" value="SEPTUM SITE-DETERMINING PROTEIN MIND HOMOLOG, CHLOROPLASTIC-RELATED"/>
    <property type="match status" value="1"/>
</dbReference>
<proteinExistence type="predicted"/>
<dbReference type="EMBL" id="VBSB01000016">
    <property type="protein sequence ID" value="NTY62534.1"/>
    <property type="molecule type" value="Genomic_DNA"/>
</dbReference>
<dbReference type="InterPro" id="IPR050625">
    <property type="entry name" value="ParA/MinD_ATPase"/>
</dbReference>
<accession>A0ABX2K385</accession>